<feature type="chain" id="PRO_5032483385" evidence="2">
    <location>
        <begin position="24"/>
        <end position="388"/>
    </location>
</feature>
<name>A0A7T0C4K6_9BACT</name>
<dbReference type="InterPro" id="IPR013517">
    <property type="entry name" value="FG-GAP"/>
</dbReference>
<protein>
    <submittedName>
        <fullName evidence="3">VCBS repeat-containing protein</fullName>
    </submittedName>
</protein>
<accession>A0A7T0C4K6</accession>
<gene>
    <name evidence="3" type="ORF">G3M78_14180</name>
</gene>
<dbReference type="PANTHER" id="PTHR46580">
    <property type="entry name" value="SENSOR KINASE-RELATED"/>
    <property type="match status" value="1"/>
</dbReference>
<dbReference type="PANTHER" id="PTHR46580:SF4">
    <property type="entry name" value="ATP_GTP-BINDING PROTEIN"/>
    <property type="match status" value="1"/>
</dbReference>
<reference evidence="4" key="1">
    <citation type="submission" date="2020-02" db="EMBL/GenBank/DDBJ databases">
        <title>Genomic and physiological characterization of two novel Nitrospinaceae genera.</title>
        <authorList>
            <person name="Mueller A.J."/>
            <person name="Jung M.-Y."/>
            <person name="Strachan C.R."/>
            <person name="Herbold C.W."/>
            <person name="Kirkegaard R.H."/>
            <person name="Daims H."/>
        </authorList>
    </citation>
    <scope>NUCLEOTIDE SEQUENCE [LARGE SCALE GENOMIC DNA]</scope>
</reference>
<proteinExistence type="predicted"/>
<evidence type="ECO:0000313" key="4">
    <source>
        <dbReference type="Proteomes" id="UP000594464"/>
    </source>
</evidence>
<evidence type="ECO:0000256" key="2">
    <source>
        <dbReference type="SAM" id="SignalP"/>
    </source>
</evidence>
<dbReference type="KEGG" id="nva:G3M78_14180"/>
<dbReference type="SUPFAM" id="SSF69318">
    <property type="entry name" value="Integrin alpha N-terminal domain"/>
    <property type="match status" value="2"/>
</dbReference>
<feature type="signal peptide" evidence="2">
    <location>
        <begin position="1"/>
        <end position="23"/>
    </location>
</feature>
<dbReference type="Pfam" id="PF13517">
    <property type="entry name" value="FG-GAP_3"/>
    <property type="match status" value="3"/>
</dbReference>
<dbReference type="InterPro" id="IPR028994">
    <property type="entry name" value="Integrin_alpha_N"/>
</dbReference>
<organism evidence="3 4">
    <name type="scientific">Candidatus Nitrohelix vancouverensis</name>
    <dbReference type="NCBI Taxonomy" id="2705534"/>
    <lineage>
        <taxon>Bacteria</taxon>
        <taxon>Pseudomonadati</taxon>
        <taxon>Nitrospinota/Tectimicrobiota group</taxon>
        <taxon>Nitrospinota</taxon>
        <taxon>Nitrospinia</taxon>
        <taxon>Nitrospinales</taxon>
        <taxon>Nitrospinaceae</taxon>
        <taxon>Candidatus Nitrohelix</taxon>
    </lineage>
</organism>
<dbReference type="AlphaFoldDB" id="A0A7T0C4K6"/>
<dbReference type="Gene3D" id="2.130.10.130">
    <property type="entry name" value="Integrin alpha, N-terminal"/>
    <property type="match status" value="2"/>
</dbReference>
<evidence type="ECO:0000313" key="3">
    <source>
        <dbReference type="EMBL" id="QPJ66482.1"/>
    </source>
</evidence>
<dbReference type="EMBL" id="CP048620">
    <property type="protein sequence ID" value="QPJ66482.1"/>
    <property type="molecule type" value="Genomic_DNA"/>
</dbReference>
<keyword evidence="1 2" id="KW-0732">Signal</keyword>
<sequence>MKKVFFLLLLVLILAACKPPKLAKKLPPMFLIGHTMETGLEPSFIISEDFDMDGNLDLIATNSGDHTFSYYKGIGDGTFKDQIVFNTGKDPICVAAGLFNADAFLDLAVLNYADQTVRIFLNTKSGSFRDTGVFLHPGKIPINLAAADFNHDGMDDLVVTMRYHKVEVMLAKGNGKFTDPVGIAVKGQPTGLVTGDYNHDKKTDVAVALAGSGNTGVQILWGKDDGTFEPSELFKGGGQPLTIVNIDANGDGLVDFVTSSNVLHAMTAILNKGDKSFEALRDFASGTFPKFVAAADFTGDGLTDIAVSNSTDDAITVSVGNGDGTFTYPPIYHRVDEYPQGMVVGDFNKDGLIDIAVTCRDKRIIDILLKKNMVNPKPHYPDKEKKTA</sequence>
<dbReference type="PROSITE" id="PS51257">
    <property type="entry name" value="PROKAR_LIPOPROTEIN"/>
    <property type="match status" value="1"/>
</dbReference>
<evidence type="ECO:0000256" key="1">
    <source>
        <dbReference type="ARBA" id="ARBA00022729"/>
    </source>
</evidence>
<dbReference type="Proteomes" id="UP000594464">
    <property type="component" value="Chromosome"/>
</dbReference>